<evidence type="ECO:0000256" key="11">
    <source>
        <dbReference type="SAM" id="Phobius"/>
    </source>
</evidence>
<dbReference type="HOGENOM" id="CLU_036370_0_1_11"/>
<keyword evidence="4 12" id="KW-0328">Glycosyltransferase</keyword>
<evidence type="ECO:0000256" key="3">
    <source>
        <dbReference type="ARBA" id="ARBA00022502"/>
    </source>
</evidence>
<dbReference type="PANTHER" id="PTHR12468">
    <property type="entry name" value="GPI MANNOSYLTRANSFERASE 2"/>
    <property type="match status" value="1"/>
</dbReference>
<dbReference type="PANTHER" id="PTHR12468:SF2">
    <property type="entry name" value="GPI MANNOSYLTRANSFERASE 2"/>
    <property type="match status" value="1"/>
</dbReference>
<dbReference type="InterPro" id="IPR007315">
    <property type="entry name" value="PIG-V/Gpi18"/>
</dbReference>
<dbReference type="EMBL" id="CP003697">
    <property type="protein sequence ID" value="AGF71325.1"/>
    <property type="molecule type" value="Genomic_DNA"/>
</dbReference>
<gene>
    <name evidence="12" type="ORF">A605_01555</name>
</gene>
<keyword evidence="7" id="KW-0256">Endoplasmic reticulum</keyword>
<comment type="subcellular location">
    <subcellularLocation>
        <location evidence="1">Endoplasmic reticulum membrane</location>
        <topology evidence="1">Multi-pass membrane protein</topology>
    </subcellularLocation>
</comment>
<evidence type="ECO:0000256" key="10">
    <source>
        <dbReference type="SAM" id="MobiDB-lite"/>
    </source>
</evidence>
<comment type="pathway">
    <text evidence="2">Glycolipid biosynthesis; glycosylphosphatidylinositol-anchor biosynthesis.</text>
</comment>
<feature type="transmembrane region" description="Helical" evidence="11">
    <location>
        <begin position="291"/>
        <end position="310"/>
    </location>
</feature>
<dbReference type="KEGG" id="chn:A605_01555"/>
<sequence length="391" mass="42012">MPVTSPEPTDAEPTAHGAAGAGVDKRLDARDWLAAALVAVVGTLIRVGVLGLFARANDEGTGGLLASWDTRYYLAIAEHGYFDADLDTDGPVHEYTLAFFPGFPALVRLVHELTRLDYAAAAVLLNILLTIVMTAGGMALAARMGAGRAGRTGAAVLVSSAPMAVTFTMPYTEALFGALAFWALVALIDRRWWPAAGLILLAGLTRLTAVDLVLVFAVVVLLRARGDRRAWAALAVSPLSFLGYLAFANFHTRDAGGYFGIQEAGWGSRFDFGAATVRWMVEVLLTGRDPGYFLTVGVMVAAVIALVPGWRRVPWEIWLFCAALTANVLLADGIMHSRPRLLLPAVIILLPWVLRGARKLSRGWQAAVAAGWVIFGAWFSGYMLTVFEWAI</sequence>
<proteinExistence type="predicted"/>
<evidence type="ECO:0000313" key="13">
    <source>
        <dbReference type="Proteomes" id="UP000011723"/>
    </source>
</evidence>
<feature type="transmembrane region" description="Helical" evidence="11">
    <location>
        <begin position="192"/>
        <end position="222"/>
    </location>
</feature>
<dbReference type="GO" id="GO:0004376">
    <property type="term" value="F:GPI mannosyltransferase activity"/>
    <property type="evidence" value="ECO:0007669"/>
    <property type="project" value="InterPro"/>
</dbReference>
<dbReference type="UniPathway" id="UPA00196"/>
<keyword evidence="9 11" id="KW-0472">Membrane</keyword>
<evidence type="ECO:0000313" key="12">
    <source>
        <dbReference type="EMBL" id="AGF71325.1"/>
    </source>
</evidence>
<keyword evidence="8 11" id="KW-1133">Transmembrane helix</keyword>
<feature type="transmembrane region" description="Helical" evidence="11">
    <location>
        <begin position="369"/>
        <end position="390"/>
    </location>
</feature>
<feature type="transmembrane region" description="Helical" evidence="11">
    <location>
        <begin position="317"/>
        <end position="335"/>
    </location>
</feature>
<accession>M1NUZ2</accession>
<evidence type="ECO:0000256" key="8">
    <source>
        <dbReference type="ARBA" id="ARBA00022989"/>
    </source>
</evidence>
<dbReference type="Proteomes" id="UP000011723">
    <property type="component" value="Chromosome"/>
</dbReference>
<evidence type="ECO:0000256" key="4">
    <source>
        <dbReference type="ARBA" id="ARBA00022676"/>
    </source>
</evidence>
<dbReference type="GO" id="GO:0016020">
    <property type="term" value="C:membrane"/>
    <property type="evidence" value="ECO:0007669"/>
    <property type="project" value="GOC"/>
</dbReference>
<evidence type="ECO:0000256" key="7">
    <source>
        <dbReference type="ARBA" id="ARBA00022824"/>
    </source>
</evidence>
<dbReference type="AlphaFoldDB" id="M1NUZ2"/>
<keyword evidence="13" id="KW-1185">Reference proteome</keyword>
<protein>
    <submittedName>
        <fullName evidence="12">GPI mannosyltransferase 2</fullName>
    </submittedName>
</protein>
<organism evidence="12 13">
    <name type="scientific">Corynebacterium halotolerans YIM 70093 = DSM 44683</name>
    <dbReference type="NCBI Taxonomy" id="1121362"/>
    <lineage>
        <taxon>Bacteria</taxon>
        <taxon>Bacillati</taxon>
        <taxon>Actinomycetota</taxon>
        <taxon>Actinomycetes</taxon>
        <taxon>Mycobacteriales</taxon>
        <taxon>Corynebacteriaceae</taxon>
        <taxon>Corynebacterium</taxon>
    </lineage>
</organism>
<feature type="transmembrane region" description="Helical" evidence="11">
    <location>
        <begin position="118"/>
        <end position="142"/>
    </location>
</feature>
<evidence type="ECO:0000256" key="6">
    <source>
        <dbReference type="ARBA" id="ARBA00022692"/>
    </source>
</evidence>
<dbReference type="GO" id="GO:0000009">
    <property type="term" value="F:alpha-1,6-mannosyltransferase activity"/>
    <property type="evidence" value="ECO:0007669"/>
    <property type="project" value="InterPro"/>
</dbReference>
<keyword evidence="5 12" id="KW-0808">Transferase</keyword>
<evidence type="ECO:0000256" key="2">
    <source>
        <dbReference type="ARBA" id="ARBA00004687"/>
    </source>
</evidence>
<dbReference type="PATRIC" id="fig|1121362.3.peg.305"/>
<dbReference type="STRING" id="1121362.A605_01555"/>
<feature type="transmembrane region" description="Helical" evidence="11">
    <location>
        <begin position="341"/>
        <end position="357"/>
    </location>
</feature>
<dbReference type="GO" id="GO:0006506">
    <property type="term" value="P:GPI anchor biosynthetic process"/>
    <property type="evidence" value="ECO:0007669"/>
    <property type="project" value="UniProtKB-UniPathway"/>
</dbReference>
<keyword evidence="6 11" id="KW-0812">Transmembrane</keyword>
<name>M1NUZ2_9CORY</name>
<feature type="region of interest" description="Disordered" evidence="10">
    <location>
        <begin position="1"/>
        <end position="20"/>
    </location>
</feature>
<evidence type="ECO:0000256" key="9">
    <source>
        <dbReference type="ARBA" id="ARBA00023136"/>
    </source>
</evidence>
<evidence type="ECO:0000256" key="5">
    <source>
        <dbReference type="ARBA" id="ARBA00022679"/>
    </source>
</evidence>
<feature type="transmembrane region" description="Helical" evidence="11">
    <location>
        <begin position="229"/>
        <end position="247"/>
    </location>
</feature>
<evidence type="ECO:0000256" key="1">
    <source>
        <dbReference type="ARBA" id="ARBA00004477"/>
    </source>
</evidence>
<dbReference type="eggNOG" id="COG5542">
    <property type="taxonomic scope" value="Bacteria"/>
</dbReference>
<reference evidence="12 13" key="1">
    <citation type="journal article" date="2012" name="Stand. Genomic Sci.">
        <title>Genome sequence of the halotolerant bacterium Corynebacterium halotolerans type strain YIM 70093(T) (= DSM 44683(T)).</title>
        <authorList>
            <person name="Ruckert C."/>
            <person name="Albersmeier A."/>
            <person name="Al-Dilaimi A."/>
            <person name="Niehaus K."/>
            <person name="Szczepanowski R."/>
            <person name="Kalinowski J."/>
        </authorList>
    </citation>
    <scope>NUCLEOTIDE SEQUENCE [LARGE SCALE GENOMIC DNA]</scope>
    <source>
        <strain evidence="12">YIM 70093</strain>
    </source>
</reference>
<feature type="transmembrane region" description="Helical" evidence="11">
    <location>
        <begin position="32"/>
        <end position="54"/>
    </location>
</feature>
<keyword evidence="3" id="KW-0337">GPI-anchor biosynthesis</keyword>